<reference evidence="2" key="1">
    <citation type="submission" date="2022-11" db="EMBL/GenBank/DDBJ databases">
        <title>Refractory cell wall polysaccharides provide important carbon source for microbial heterotrophs in the hadal ocean.</title>
        <authorList>
            <person name="Zhu X."/>
        </authorList>
    </citation>
    <scope>NUCLEOTIDE SEQUENCE</scope>
    <source>
        <strain evidence="2">MTRN7</strain>
    </source>
</reference>
<sequence>MKTKSTNKKVLIKGLKYMGFALLLMFIGPSLLYLILSNDDKPFYTILLILSILICLSAIVITFYGIKTIIDSLFK</sequence>
<keyword evidence="3" id="KW-1185">Reference proteome</keyword>
<protein>
    <submittedName>
        <fullName evidence="2">DUF6095 family protein</fullName>
    </submittedName>
</protein>
<proteinExistence type="predicted"/>
<evidence type="ECO:0000313" key="3">
    <source>
        <dbReference type="Proteomes" id="UP001149142"/>
    </source>
</evidence>
<feature type="transmembrane region" description="Helical" evidence="1">
    <location>
        <begin position="20"/>
        <end position="37"/>
    </location>
</feature>
<comment type="caution">
    <text evidence="2">The sequence shown here is derived from an EMBL/GenBank/DDBJ whole genome shotgun (WGS) entry which is preliminary data.</text>
</comment>
<dbReference type="Proteomes" id="UP001149142">
    <property type="component" value="Unassembled WGS sequence"/>
</dbReference>
<dbReference type="RefSeq" id="WP_106688317.1">
    <property type="nucleotide sequence ID" value="NZ_CP061703.1"/>
</dbReference>
<feature type="transmembrane region" description="Helical" evidence="1">
    <location>
        <begin position="43"/>
        <end position="66"/>
    </location>
</feature>
<dbReference type="Pfam" id="PF19589">
    <property type="entry name" value="DUF6095"/>
    <property type="match status" value="1"/>
</dbReference>
<accession>A0ABT4RWK3</accession>
<organism evidence="2 3">
    <name type="scientific">Mesoflavibacter profundi</name>
    <dbReference type="NCBI Taxonomy" id="2708110"/>
    <lineage>
        <taxon>Bacteria</taxon>
        <taxon>Pseudomonadati</taxon>
        <taxon>Bacteroidota</taxon>
        <taxon>Flavobacteriia</taxon>
        <taxon>Flavobacteriales</taxon>
        <taxon>Flavobacteriaceae</taxon>
        <taxon>Mesoflavibacter</taxon>
    </lineage>
</organism>
<name>A0ABT4RWK3_9FLAO</name>
<keyword evidence="1" id="KW-0812">Transmembrane</keyword>
<keyword evidence="1" id="KW-1133">Transmembrane helix</keyword>
<dbReference type="InterPro" id="IPR046077">
    <property type="entry name" value="DUF6095"/>
</dbReference>
<keyword evidence="1" id="KW-0472">Membrane</keyword>
<gene>
    <name evidence="2" type="ORF">OOZ35_01735</name>
</gene>
<evidence type="ECO:0000256" key="1">
    <source>
        <dbReference type="SAM" id="Phobius"/>
    </source>
</evidence>
<dbReference type="EMBL" id="JAPFGC010000002">
    <property type="protein sequence ID" value="MDA0176205.1"/>
    <property type="molecule type" value="Genomic_DNA"/>
</dbReference>
<evidence type="ECO:0000313" key="2">
    <source>
        <dbReference type="EMBL" id="MDA0176205.1"/>
    </source>
</evidence>